<keyword evidence="1" id="KW-1133">Transmembrane helix</keyword>
<gene>
    <name evidence="2" type="ORF">SPRG_10610</name>
</gene>
<dbReference type="RefSeq" id="XP_012205126.1">
    <property type="nucleotide sequence ID" value="XM_012349736.1"/>
</dbReference>
<evidence type="ECO:0000313" key="3">
    <source>
        <dbReference type="Proteomes" id="UP000030745"/>
    </source>
</evidence>
<dbReference type="Proteomes" id="UP000030745">
    <property type="component" value="Unassembled WGS sequence"/>
</dbReference>
<dbReference type="EMBL" id="KK583245">
    <property type="protein sequence ID" value="KDO24182.1"/>
    <property type="molecule type" value="Genomic_DNA"/>
</dbReference>
<dbReference type="GeneID" id="24132711"/>
<dbReference type="AlphaFoldDB" id="A0A067CBN3"/>
<accession>A0A067CBN3</accession>
<proteinExistence type="predicted"/>
<keyword evidence="1" id="KW-0812">Transmembrane</keyword>
<dbReference type="OMA" id="DEANXNA"/>
<dbReference type="VEuPathDB" id="FungiDB:SPRG_10610"/>
<dbReference type="OrthoDB" id="160470at2759"/>
<reference evidence="2 3" key="1">
    <citation type="journal article" date="2013" name="PLoS Genet.">
        <title>Distinctive expansion of potential virulence genes in the genome of the oomycete fish pathogen Saprolegnia parasitica.</title>
        <authorList>
            <person name="Jiang R.H."/>
            <person name="de Bruijn I."/>
            <person name="Haas B.J."/>
            <person name="Belmonte R."/>
            <person name="Lobach L."/>
            <person name="Christie J."/>
            <person name="van den Ackerveken G."/>
            <person name="Bottin A."/>
            <person name="Bulone V."/>
            <person name="Diaz-Moreno S.M."/>
            <person name="Dumas B."/>
            <person name="Fan L."/>
            <person name="Gaulin E."/>
            <person name="Govers F."/>
            <person name="Grenville-Briggs L.J."/>
            <person name="Horner N.R."/>
            <person name="Levin J.Z."/>
            <person name="Mammella M."/>
            <person name="Meijer H.J."/>
            <person name="Morris P."/>
            <person name="Nusbaum C."/>
            <person name="Oome S."/>
            <person name="Phillips A.J."/>
            <person name="van Rooyen D."/>
            <person name="Rzeszutek E."/>
            <person name="Saraiva M."/>
            <person name="Secombes C.J."/>
            <person name="Seidl M.F."/>
            <person name="Snel B."/>
            <person name="Stassen J.H."/>
            <person name="Sykes S."/>
            <person name="Tripathy S."/>
            <person name="van den Berg H."/>
            <person name="Vega-Arreguin J.C."/>
            <person name="Wawra S."/>
            <person name="Young S.K."/>
            <person name="Zeng Q."/>
            <person name="Dieguez-Uribeondo J."/>
            <person name="Russ C."/>
            <person name="Tyler B.M."/>
            <person name="van West P."/>
        </authorList>
    </citation>
    <scope>NUCLEOTIDE SEQUENCE [LARGE SCALE GENOMIC DNA]</scope>
    <source>
        <strain evidence="2 3">CBS 223.65</strain>
    </source>
</reference>
<name>A0A067CBN3_SAPPC</name>
<dbReference type="KEGG" id="spar:SPRG_10610"/>
<sequence length="592" mass="61457">MADTPTADTPYIEGKNIVVEMDATKAELPRISRKFKITFVAIVFILLNGLALYLLHFLDRGAKSHSSSVLLSSASFGGSGANQKPVSFAANGTLRVGAGTTAYLDAATLPSDTMQYITTVRMGTSQSTYATNILTYYLPSKLQSVVTTVTAKADKTLSMAEAPSDNVLSGKTIRGVATLSDTQAVFLEVSSTGSVSVVAGALTQSPPSVKYLPTKRATIASSSFSNNIGAVSATTFVTVSFQPYNASGAFFEELTGGVVASDGSITTATAVTFGDGNNFNVTPSYSTTFANPVAVPALADHFALAWWSDIATDNKGLCIYLGTVAASTGAVTKKSETCSKAYLPSAFLEVVSIAPDMLAMAFYDSLNGNTLTIATVQISTITQKVVFRGVYTLGAAASGEFDFGNFFSFSPKPSLKALSSTRLALAFLNPSNAGKPYTQVFQISDTYTLKPLTPLMRMSAADFTLAGATSVTTPTAVTLDLVPTSAESFVVGYTGTLGPVNPKRLSLVETYGNVAGIGSGSNGVTVTGSVSVAGDLTTGQAYYATTRGDIVTVTQTDADYFYTAGDATIVTKSSKIGVAVSSSDLYVAPPTN</sequence>
<organism evidence="2 3">
    <name type="scientific">Saprolegnia parasitica (strain CBS 223.65)</name>
    <dbReference type="NCBI Taxonomy" id="695850"/>
    <lineage>
        <taxon>Eukaryota</taxon>
        <taxon>Sar</taxon>
        <taxon>Stramenopiles</taxon>
        <taxon>Oomycota</taxon>
        <taxon>Saprolegniomycetes</taxon>
        <taxon>Saprolegniales</taxon>
        <taxon>Saprolegniaceae</taxon>
        <taxon>Saprolegnia</taxon>
    </lineage>
</organism>
<evidence type="ECO:0000313" key="2">
    <source>
        <dbReference type="EMBL" id="KDO24182.1"/>
    </source>
</evidence>
<protein>
    <submittedName>
        <fullName evidence="2">Uncharacterized protein</fullName>
    </submittedName>
</protein>
<keyword evidence="1" id="KW-0472">Membrane</keyword>
<evidence type="ECO:0000256" key="1">
    <source>
        <dbReference type="SAM" id="Phobius"/>
    </source>
</evidence>
<feature type="transmembrane region" description="Helical" evidence="1">
    <location>
        <begin position="37"/>
        <end position="58"/>
    </location>
</feature>
<keyword evidence="3" id="KW-1185">Reference proteome</keyword>